<evidence type="ECO:0000256" key="1">
    <source>
        <dbReference type="SAM" id="Coils"/>
    </source>
</evidence>
<dbReference type="Proteomes" id="UP000507222">
    <property type="component" value="Unassembled WGS sequence"/>
</dbReference>
<evidence type="ECO:0000313" key="3">
    <source>
        <dbReference type="EMBL" id="CAB4287292.1"/>
    </source>
</evidence>
<feature type="transmembrane region" description="Helical" evidence="2">
    <location>
        <begin position="20"/>
        <end position="37"/>
    </location>
</feature>
<keyword evidence="2" id="KW-0472">Membrane</keyword>
<dbReference type="AlphaFoldDB" id="A0A6J5VGJ1"/>
<protein>
    <recommendedName>
        <fullName evidence="5">Coil containing protein</fullName>
    </recommendedName>
</protein>
<accession>A0A6J5VGJ1</accession>
<organism evidence="3 4">
    <name type="scientific">Prunus armeniaca</name>
    <name type="common">Apricot</name>
    <name type="synonym">Armeniaca vulgaris</name>
    <dbReference type="NCBI Taxonomy" id="36596"/>
    <lineage>
        <taxon>Eukaryota</taxon>
        <taxon>Viridiplantae</taxon>
        <taxon>Streptophyta</taxon>
        <taxon>Embryophyta</taxon>
        <taxon>Tracheophyta</taxon>
        <taxon>Spermatophyta</taxon>
        <taxon>Magnoliopsida</taxon>
        <taxon>eudicotyledons</taxon>
        <taxon>Gunneridae</taxon>
        <taxon>Pentapetalae</taxon>
        <taxon>rosids</taxon>
        <taxon>fabids</taxon>
        <taxon>Rosales</taxon>
        <taxon>Rosaceae</taxon>
        <taxon>Amygdaloideae</taxon>
        <taxon>Amygdaleae</taxon>
        <taxon>Prunus</taxon>
    </lineage>
</organism>
<dbReference type="EMBL" id="CAEKDK010000007">
    <property type="protein sequence ID" value="CAB4287292.1"/>
    <property type="molecule type" value="Genomic_DNA"/>
</dbReference>
<evidence type="ECO:0008006" key="5">
    <source>
        <dbReference type="Google" id="ProtNLM"/>
    </source>
</evidence>
<name>A0A6J5VGJ1_PRUAR</name>
<gene>
    <name evidence="3" type="ORF">CURHAP_LOCUS45182</name>
</gene>
<keyword evidence="2" id="KW-1133">Transmembrane helix</keyword>
<keyword evidence="2" id="KW-0812">Transmembrane</keyword>
<evidence type="ECO:0000313" key="4">
    <source>
        <dbReference type="Proteomes" id="UP000507222"/>
    </source>
</evidence>
<feature type="coiled-coil region" evidence="1">
    <location>
        <begin position="70"/>
        <end position="97"/>
    </location>
</feature>
<proteinExistence type="predicted"/>
<reference evidence="3 4" key="1">
    <citation type="submission" date="2020-05" db="EMBL/GenBank/DDBJ databases">
        <authorList>
            <person name="Campoy J."/>
            <person name="Schneeberger K."/>
            <person name="Spophaly S."/>
        </authorList>
    </citation>
    <scope>NUCLEOTIDE SEQUENCE [LARGE SCALE GENOMIC DNA]</scope>
    <source>
        <strain evidence="3">PruArmRojPasFocal</strain>
    </source>
</reference>
<sequence>MESSTSKVEVIIKPMLLKAGIPLALYVAGFICAKLMAKRSLNPREISEADDQVLRDGDSSYKSLEIGYNKHELEEEISLLRIRLDDLQNRESELEMQFIRYCDLKEK</sequence>
<keyword evidence="1" id="KW-0175">Coiled coil</keyword>
<evidence type="ECO:0000256" key="2">
    <source>
        <dbReference type="SAM" id="Phobius"/>
    </source>
</evidence>